<evidence type="ECO:0000256" key="1">
    <source>
        <dbReference type="SAM" id="MobiDB-lite"/>
    </source>
</evidence>
<evidence type="ECO:0000313" key="3">
    <source>
        <dbReference type="Proteomes" id="UP000250321"/>
    </source>
</evidence>
<dbReference type="Proteomes" id="UP000250321">
    <property type="component" value="Unassembled WGS sequence"/>
</dbReference>
<dbReference type="InterPro" id="IPR036242">
    <property type="entry name" value="Agglutinin_dom_sf"/>
</dbReference>
<sequence>MMLPKDVAFKGHNGNLLGTRLNEVFTSADGGLSFSSGKLWRLTKGDWICLDADNSTSIKRFAVTEKITSNDSEAYQEVNELGVSKEIYNVTPPQGRHDSTRRLLKLSGRGG</sequence>
<gene>
    <name evidence="2" type="ORF">Pyn_38095</name>
</gene>
<comment type="caution">
    <text evidence="2">The sequence shown here is derived from an EMBL/GenBank/DDBJ whole genome shotgun (WGS) entry which is preliminary data.</text>
</comment>
<evidence type="ECO:0000313" key="2">
    <source>
        <dbReference type="EMBL" id="PQM36351.1"/>
    </source>
</evidence>
<dbReference type="AlphaFoldDB" id="A0A314UG83"/>
<protein>
    <submittedName>
        <fullName evidence="2">Uncharacterized protein</fullName>
    </submittedName>
</protein>
<dbReference type="SUPFAM" id="SSF50382">
    <property type="entry name" value="Agglutinin"/>
    <property type="match status" value="1"/>
</dbReference>
<reference evidence="2 3" key="1">
    <citation type="submission" date="2018-02" db="EMBL/GenBank/DDBJ databases">
        <title>Draft genome of wild Prunus yedoensis var. nudiflora.</title>
        <authorList>
            <person name="Baek S."/>
            <person name="Kim J.-H."/>
            <person name="Choi K."/>
            <person name="Kim G.-B."/>
            <person name="Cho A."/>
            <person name="Jang H."/>
            <person name="Shin C.-H."/>
            <person name="Yu H.-J."/>
            <person name="Mun J.-H."/>
        </authorList>
    </citation>
    <scope>NUCLEOTIDE SEQUENCE [LARGE SCALE GENOMIC DNA]</scope>
    <source>
        <strain evidence="3">cv. Jeju island</strain>
        <tissue evidence="2">Leaf</tissue>
    </source>
</reference>
<organism evidence="2 3">
    <name type="scientific">Prunus yedoensis var. nudiflora</name>
    <dbReference type="NCBI Taxonomy" id="2094558"/>
    <lineage>
        <taxon>Eukaryota</taxon>
        <taxon>Viridiplantae</taxon>
        <taxon>Streptophyta</taxon>
        <taxon>Embryophyta</taxon>
        <taxon>Tracheophyta</taxon>
        <taxon>Spermatophyta</taxon>
        <taxon>Magnoliopsida</taxon>
        <taxon>eudicotyledons</taxon>
        <taxon>Gunneridae</taxon>
        <taxon>Pentapetalae</taxon>
        <taxon>rosids</taxon>
        <taxon>fabids</taxon>
        <taxon>Rosales</taxon>
        <taxon>Rosaceae</taxon>
        <taxon>Amygdaloideae</taxon>
        <taxon>Amygdaleae</taxon>
        <taxon>Prunus</taxon>
    </lineage>
</organism>
<accession>A0A314UG83</accession>
<keyword evidence="3" id="KW-1185">Reference proteome</keyword>
<name>A0A314UG83_PRUYE</name>
<proteinExistence type="predicted"/>
<feature type="region of interest" description="Disordered" evidence="1">
    <location>
        <begin position="89"/>
        <end position="111"/>
    </location>
</feature>
<dbReference type="EMBL" id="PJQY01003556">
    <property type="protein sequence ID" value="PQM36351.1"/>
    <property type="molecule type" value="Genomic_DNA"/>
</dbReference>